<proteinExistence type="predicted"/>
<evidence type="ECO:0000313" key="1">
    <source>
        <dbReference type="Proteomes" id="UP000887580"/>
    </source>
</evidence>
<dbReference type="Proteomes" id="UP000887580">
    <property type="component" value="Unplaced"/>
</dbReference>
<protein>
    <submittedName>
        <fullName evidence="2">Uncharacterized protein</fullName>
    </submittedName>
</protein>
<organism evidence="1 2">
    <name type="scientific">Panagrolaimus sp. PS1159</name>
    <dbReference type="NCBI Taxonomy" id="55785"/>
    <lineage>
        <taxon>Eukaryota</taxon>
        <taxon>Metazoa</taxon>
        <taxon>Ecdysozoa</taxon>
        <taxon>Nematoda</taxon>
        <taxon>Chromadorea</taxon>
        <taxon>Rhabditida</taxon>
        <taxon>Tylenchina</taxon>
        <taxon>Panagrolaimomorpha</taxon>
        <taxon>Panagrolaimoidea</taxon>
        <taxon>Panagrolaimidae</taxon>
        <taxon>Panagrolaimus</taxon>
    </lineage>
</organism>
<name>A0AC35F0W3_9BILA</name>
<reference evidence="2" key="1">
    <citation type="submission" date="2022-11" db="UniProtKB">
        <authorList>
            <consortium name="WormBaseParasite"/>
        </authorList>
    </citation>
    <scope>IDENTIFICATION</scope>
</reference>
<dbReference type="WBParaSite" id="PS1159_v2.g1268.t1">
    <property type="protein sequence ID" value="PS1159_v2.g1268.t1"/>
    <property type="gene ID" value="PS1159_v2.g1268"/>
</dbReference>
<accession>A0AC35F0W3</accession>
<evidence type="ECO:0000313" key="2">
    <source>
        <dbReference type="WBParaSite" id="PS1159_v2.g1268.t1"/>
    </source>
</evidence>
<sequence length="289" mass="32008">MIRNFDRKKIAEDYSKHCETADTVFQVSYDSDSDISVKSLTTGLCEMTLLTLTHFPQEMPHIWITNITTDSNGQYTFASTVNDKILFIVNGTEAYQWQSIGIYALALSIIVPSSSQISIHLSTTDQSTDYINVVSSGIQKGIMTSPSYCGFEQTFSRNSLYETDTEFSFLVDFVVKDIFGNPMPILESNGNNQTLLQNVSLLTWKFALKYAETDPKNNGFLIEYTIHGDIPIPTESTENTTTEFPITNIFSSSPISTSLPSTTLSHPNTSVTETTTKTASTFSSTLSSS</sequence>